<dbReference type="AlphaFoldDB" id="A0AA88A0I8"/>
<evidence type="ECO:0000313" key="4">
    <source>
        <dbReference type="Proteomes" id="UP001187192"/>
    </source>
</evidence>
<dbReference type="InterPro" id="IPR050158">
    <property type="entry name" value="Ubiquitin_ubiquitin-like"/>
</dbReference>
<evidence type="ECO:0000256" key="1">
    <source>
        <dbReference type="ARBA" id="ARBA00022499"/>
    </source>
</evidence>
<keyword evidence="4" id="KW-1185">Reference proteome</keyword>
<evidence type="ECO:0000313" key="3">
    <source>
        <dbReference type="EMBL" id="GMN43519.1"/>
    </source>
</evidence>
<protein>
    <recommendedName>
        <fullName evidence="2">Ubiquitin-like domain-containing protein</fullName>
    </recommendedName>
</protein>
<dbReference type="PROSITE" id="PS50053">
    <property type="entry name" value="UBIQUITIN_2"/>
    <property type="match status" value="1"/>
</dbReference>
<sequence length="98" mass="11361">MEENKLQIFVHTLRGKTIVLHVDKNEGIRNVKAMIHMKGPDHIPWDRQILICGRILRDDLTLSDYSIQSNSTLFLNARLPPCPLLLHKVDQLLRTKEP</sequence>
<dbReference type="Gramene" id="FCD_00007185-RA">
    <property type="protein sequence ID" value="FCD_00007185-RA:cds"/>
    <property type="gene ID" value="FCD_00007185"/>
</dbReference>
<feature type="domain" description="Ubiquitin-like" evidence="2">
    <location>
        <begin position="6"/>
        <end position="78"/>
    </location>
</feature>
<comment type="caution">
    <text evidence="3">The sequence shown here is derived from an EMBL/GenBank/DDBJ whole genome shotgun (WGS) entry which is preliminary data.</text>
</comment>
<dbReference type="Proteomes" id="UP001187192">
    <property type="component" value="Unassembled WGS sequence"/>
</dbReference>
<evidence type="ECO:0000259" key="2">
    <source>
        <dbReference type="PROSITE" id="PS50053"/>
    </source>
</evidence>
<accession>A0AA88A0I8</accession>
<dbReference type="InterPro" id="IPR019956">
    <property type="entry name" value="Ubiquitin_dom"/>
</dbReference>
<dbReference type="PRINTS" id="PR00348">
    <property type="entry name" value="UBIQUITIN"/>
</dbReference>
<dbReference type="PANTHER" id="PTHR10666">
    <property type="entry name" value="UBIQUITIN"/>
    <property type="match status" value="1"/>
</dbReference>
<name>A0AA88A0I8_FICCA</name>
<organism evidence="3 4">
    <name type="scientific">Ficus carica</name>
    <name type="common">Common fig</name>
    <dbReference type="NCBI Taxonomy" id="3494"/>
    <lineage>
        <taxon>Eukaryota</taxon>
        <taxon>Viridiplantae</taxon>
        <taxon>Streptophyta</taxon>
        <taxon>Embryophyta</taxon>
        <taxon>Tracheophyta</taxon>
        <taxon>Spermatophyta</taxon>
        <taxon>Magnoliopsida</taxon>
        <taxon>eudicotyledons</taxon>
        <taxon>Gunneridae</taxon>
        <taxon>Pentapetalae</taxon>
        <taxon>rosids</taxon>
        <taxon>fabids</taxon>
        <taxon>Rosales</taxon>
        <taxon>Moraceae</taxon>
        <taxon>Ficeae</taxon>
        <taxon>Ficus</taxon>
    </lineage>
</organism>
<dbReference type="SUPFAM" id="SSF54236">
    <property type="entry name" value="Ubiquitin-like"/>
    <property type="match status" value="1"/>
</dbReference>
<dbReference type="SMART" id="SM00213">
    <property type="entry name" value="UBQ"/>
    <property type="match status" value="1"/>
</dbReference>
<dbReference type="GO" id="GO:0003729">
    <property type="term" value="F:mRNA binding"/>
    <property type="evidence" value="ECO:0007669"/>
    <property type="project" value="UniProtKB-ARBA"/>
</dbReference>
<dbReference type="InterPro" id="IPR000626">
    <property type="entry name" value="Ubiquitin-like_dom"/>
</dbReference>
<dbReference type="InterPro" id="IPR029071">
    <property type="entry name" value="Ubiquitin-like_domsf"/>
</dbReference>
<proteinExistence type="predicted"/>
<keyword evidence="1" id="KW-1017">Isopeptide bond</keyword>
<dbReference type="Pfam" id="PF00240">
    <property type="entry name" value="ubiquitin"/>
    <property type="match status" value="1"/>
</dbReference>
<dbReference type="EMBL" id="BTGU01000016">
    <property type="protein sequence ID" value="GMN43519.1"/>
    <property type="molecule type" value="Genomic_DNA"/>
</dbReference>
<reference evidence="3" key="1">
    <citation type="submission" date="2023-07" db="EMBL/GenBank/DDBJ databases">
        <title>draft genome sequence of fig (Ficus carica).</title>
        <authorList>
            <person name="Takahashi T."/>
            <person name="Nishimura K."/>
        </authorList>
    </citation>
    <scope>NUCLEOTIDE SEQUENCE</scope>
</reference>
<gene>
    <name evidence="3" type="ORF">TIFTF001_012721</name>
</gene>
<dbReference type="Gene3D" id="3.10.20.90">
    <property type="entry name" value="Phosphatidylinositol 3-kinase Catalytic Subunit, Chain A, domain 1"/>
    <property type="match status" value="1"/>
</dbReference>